<evidence type="ECO:0000256" key="7">
    <source>
        <dbReference type="ARBA" id="ARBA00023163"/>
    </source>
</evidence>
<keyword evidence="5" id="KW-0805">Transcription regulation</keyword>
<evidence type="ECO:0000256" key="4">
    <source>
        <dbReference type="ARBA" id="ARBA00023012"/>
    </source>
</evidence>
<name>A0A6L8V778_9BACL</name>
<keyword evidence="2" id="KW-0963">Cytoplasm</keyword>
<dbReference type="GO" id="GO:0000160">
    <property type="term" value="P:phosphorelay signal transduction system"/>
    <property type="evidence" value="ECO:0007669"/>
    <property type="project" value="UniProtKB-KW"/>
</dbReference>
<comment type="caution">
    <text evidence="11">The sequence shown here is derived from an EMBL/GenBank/DDBJ whole genome shotgun (WGS) entry which is preliminary data.</text>
</comment>
<dbReference type="Pfam" id="PF00072">
    <property type="entry name" value="Response_reg"/>
    <property type="match status" value="1"/>
</dbReference>
<keyword evidence="6" id="KW-0238">DNA-binding</keyword>
<keyword evidence="3 8" id="KW-0597">Phosphoprotein</keyword>
<evidence type="ECO:0000259" key="10">
    <source>
        <dbReference type="PROSITE" id="PS50110"/>
    </source>
</evidence>
<dbReference type="GO" id="GO:0005737">
    <property type="term" value="C:cytoplasm"/>
    <property type="evidence" value="ECO:0007669"/>
    <property type="project" value="UniProtKB-SubCell"/>
</dbReference>
<dbReference type="SMART" id="SM00342">
    <property type="entry name" value="HTH_ARAC"/>
    <property type="match status" value="1"/>
</dbReference>
<sequence>MKKVMLVDDEILIRETIRDCIQWEQEGFIYCGDAPDGEMALNLIEQLRPDIVITDIMMPFMNGLELSAIVRERNPDVKIIILTGHEDFGYARAALRMGVHDYCLKPFRASDLIQLLRGASELIDKEREIKASIDKLKQSELEKIEVSRDKLLNDLCSGFVTTVEAIQLGATLSLDLQARFYAVVISDARTFEDMTIVNTGAASQIEDNLLEQFQQALDRNELIQFKRSRTEICWLIKGETLEQIQHELEIFKELLHINNEQIPTASISIAMGIGSVQERLMNIHLSFLEAVEDMHWRRLSSQNRITLWESISGSMEQYVFLDRAWFVNFLKMGSPSQLSSFIEEYASALAAINWTTSPIGYYILNDLTLEVFRSAKDMYRQWDTPEDTLQQLQQILKSVRSIEEAIQYLTSLTNQFWSWRSQTNDRYGEMLRSVKEYIHANYNNDAFSLQDAAEHVMVSSSHLSKVFSQETGRTFIEYLTHYRILKAMELFKTTSYKSFEIAFLVGYNDSHYFTTLFKRITGMTTKEFKKSGNLDSSLLVMERNDSSEQMIKR</sequence>
<dbReference type="InterPro" id="IPR018060">
    <property type="entry name" value="HTH_AraC"/>
</dbReference>
<evidence type="ECO:0000259" key="9">
    <source>
        <dbReference type="PROSITE" id="PS01124"/>
    </source>
</evidence>
<dbReference type="PROSITE" id="PS50110">
    <property type="entry name" value="RESPONSE_REGULATORY"/>
    <property type="match status" value="1"/>
</dbReference>
<feature type="domain" description="Response regulatory" evidence="10">
    <location>
        <begin position="3"/>
        <end position="120"/>
    </location>
</feature>
<organism evidence="11 12">
    <name type="scientific">Paenibacillus silvestris</name>
    <dbReference type="NCBI Taxonomy" id="2606219"/>
    <lineage>
        <taxon>Bacteria</taxon>
        <taxon>Bacillati</taxon>
        <taxon>Bacillota</taxon>
        <taxon>Bacilli</taxon>
        <taxon>Bacillales</taxon>
        <taxon>Paenibacillaceae</taxon>
        <taxon>Paenibacillus</taxon>
    </lineage>
</organism>
<dbReference type="GO" id="GO:0043565">
    <property type="term" value="F:sequence-specific DNA binding"/>
    <property type="evidence" value="ECO:0007669"/>
    <property type="project" value="InterPro"/>
</dbReference>
<dbReference type="AlphaFoldDB" id="A0A6L8V778"/>
<dbReference type="RefSeq" id="WP_161409693.1">
    <property type="nucleotide sequence ID" value="NZ_WTUZ01000022.1"/>
</dbReference>
<keyword evidence="12" id="KW-1185">Reference proteome</keyword>
<evidence type="ECO:0000256" key="6">
    <source>
        <dbReference type="ARBA" id="ARBA00023125"/>
    </source>
</evidence>
<dbReference type="SUPFAM" id="SSF52172">
    <property type="entry name" value="CheY-like"/>
    <property type="match status" value="1"/>
</dbReference>
<dbReference type="InterPro" id="IPR011006">
    <property type="entry name" value="CheY-like_superfamily"/>
</dbReference>
<dbReference type="Proteomes" id="UP000481087">
    <property type="component" value="Unassembled WGS sequence"/>
</dbReference>
<dbReference type="PANTHER" id="PTHR42713">
    <property type="entry name" value="HISTIDINE KINASE-RELATED"/>
    <property type="match status" value="1"/>
</dbReference>
<dbReference type="Gene3D" id="1.10.10.60">
    <property type="entry name" value="Homeodomain-like"/>
    <property type="match status" value="2"/>
</dbReference>
<comment type="subcellular location">
    <subcellularLocation>
        <location evidence="1">Cytoplasm</location>
    </subcellularLocation>
</comment>
<dbReference type="Pfam" id="PF12833">
    <property type="entry name" value="HTH_18"/>
    <property type="match status" value="1"/>
</dbReference>
<dbReference type="Pfam" id="PF17853">
    <property type="entry name" value="GGDEF_2"/>
    <property type="match status" value="1"/>
</dbReference>
<dbReference type="GO" id="GO:0003700">
    <property type="term" value="F:DNA-binding transcription factor activity"/>
    <property type="evidence" value="ECO:0007669"/>
    <property type="project" value="InterPro"/>
</dbReference>
<dbReference type="PROSITE" id="PS01124">
    <property type="entry name" value="HTH_ARAC_FAMILY_2"/>
    <property type="match status" value="1"/>
</dbReference>
<dbReference type="InterPro" id="IPR041522">
    <property type="entry name" value="CdaR_GGDEF"/>
</dbReference>
<dbReference type="EMBL" id="WTUZ01000022">
    <property type="protein sequence ID" value="MZQ85451.1"/>
    <property type="molecule type" value="Genomic_DNA"/>
</dbReference>
<dbReference type="SMART" id="SM00448">
    <property type="entry name" value="REC"/>
    <property type="match status" value="1"/>
</dbReference>
<dbReference type="SUPFAM" id="SSF46689">
    <property type="entry name" value="Homeodomain-like"/>
    <property type="match status" value="2"/>
</dbReference>
<evidence type="ECO:0000313" key="11">
    <source>
        <dbReference type="EMBL" id="MZQ85451.1"/>
    </source>
</evidence>
<dbReference type="InterPro" id="IPR009057">
    <property type="entry name" value="Homeodomain-like_sf"/>
</dbReference>
<evidence type="ECO:0000256" key="3">
    <source>
        <dbReference type="ARBA" id="ARBA00022553"/>
    </source>
</evidence>
<evidence type="ECO:0000313" key="12">
    <source>
        <dbReference type="Proteomes" id="UP000481087"/>
    </source>
</evidence>
<dbReference type="InterPro" id="IPR051552">
    <property type="entry name" value="HptR"/>
</dbReference>
<feature type="domain" description="HTH araC/xylS-type" evidence="9">
    <location>
        <begin position="432"/>
        <end position="531"/>
    </location>
</feature>
<dbReference type="CDD" id="cd17536">
    <property type="entry name" value="REC_YesN-like"/>
    <property type="match status" value="1"/>
</dbReference>
<dbReference type="Gene3D" id="3.40.50.2300">
    <property type="match status" value="1"/>
</dbReference>
<evidence type="ECO:0000256" key="5">
    <source>
        <dbReference type="ARBA" id="ARBA00023015"/>
    </source>
</evidence>
<reference evidence="11 12" key="1">
    <citation type="submission" date="2019-12" db="EMBL/GenBank/DDBJ databases">
        <title>Paenibacillus sp. nov. sp. isolated from soil.</title>
        <authorList>
            <person name="Kim J."/>
            <person name="Jeong S.E."/>
            <person name="Jung H.S."/>
            <person name="Jeon C.O."/>
        </authorList>
    </citation>
    <scope>NUCLEOTIDE SEQUENCE [LARGE SCALE GENOMIC DNA]</scope>
    <source>
        <strain evidence="11 12">5J-6</strain>
    </source>
</reference>
<protein>
    <submittedName>
        <fullName evidence="11">Response regulator</fullName>
    </submittedName>
</protein>
<evidence type="ECO:0000256" key="2">
    <source>
        <dbReference type="ARBA" id="ARBA00022490"/>
    </source>
</evidence>
<dbReference type="PANTHER" id="PTHR42713:SF3">
    <property type="entry name" value="TRANSCRIPTIONAL REGULATORY PROTEIN HPTR"/>
    <property type="match status" value="1"/>
</dbReference>
<feature type="modified residue" description="4-aspartylphosphate" evidence="8">
    <location>
        <position position="55"/>
    </location>
</feature>
<gene>
    <name evidence="11" type="ORF">GQF01_25360</name>
</gene>
<accession>A0A6L8V778</accession>
<evidence type="ECO:0000256" key="1">
    <source>
        <dbReference type="ARBA" id="ARBA00004496"/>
    </source>
</evidence>
<keyword evidence="7" id="KW-0804">Transcription</keyword>
<keyword evidence="4" id="KW-0902">Two-component regulatory system</keyword>
<dbReference type="InterPro" id="IPR001789">
    <property type="entry name" value="Sig_transdc_resp-reg_receiver"/>
</dbReference>
<evidence type="ECO:0000256" key="8">
    <source>
        <dbReference type="PROSITE-ProRule" id="PRU00169"/>
    </source>
</evidence>
<proteinExistence type="predicted"/>